<dbReference type="Pfam" id="PF19883">
    <property type="entry name" value="DUF6356"/>
    <property type="match status" value="1"/>
</dbReference>
<accession>A0ABX0TQY4</accession>
<proteinExistence type="predicted"/>
<evidence type="ECO:0008006" key="3">
    <source>
        <dbReference type="Google" id="ProtNLM"/>
    </source>
</evidence>
<name>A0ABX0TQY4_9SPHN</name>
<evidence type="ECO:0000313" key="2">
    <source>
        <dbReference type="Proteomes" id="UP000727456"/>
    </source>
</evidence>
<dbReference type="RefSeq" id="WP_167072786.1">
    <property type="nucleotide sequence ID" value="NZ_JAAOZC010000003.1"/>
</dbReference>
<dbReference type="EMBL" id="JAAOZC010000003">
    <property type="protein sequence ID" value="NIJ07942.1"/>
    <property type="molecule type" value="Genomic_DNA"/>
</dbReference>
<comment type="caution">
    <text evidence="1">The sequence shown here is derived from an EMBL/GenBank/DDBJ whole genome shotgun (WGS) entry which is preliminary data.</text>
</comment>
<reference evidence="1 2" key="1">
    <citation type="submission" date="2020-03" db="EMBL/GenBank/DDBJ databases">
        <title>Genomic Encyclopedia of Type Strains, Phase III (KMG-III): the genomes of soil and plant-associated and newly described type strains.</title>
        <authorList>
            <person name="Whitman W."/>
        </authorList>
    </citation>
    <scope>NUCLEOTIDE SEQUENCE [LARGE SCALE GENOMIC DNA]</scope>
    <source>
        <strain evidence="1 2">CECT 8804</strain>
    </source>
</reference>
<sequence length="82" mass="9213">MIDRLFLSHPRSVNETYFEHFRFASRIGMRLIGGGLACIVHAVFPKLHERTGSRTIFGLNAELKGRTPTEAELNGAALTWDI</sequence>
<evidence type="ECO:0000313" key="1">
    <source>
        <dbReference type="EMBL" id="NIJ07942.1"/>
    </source>
</evidence>
<keyword evidence="2" id="KW-1185">Reference proteome</keyword>
<dbReference type="Proteomes" id="UP000727456">
    <property type="component" value="Unassembled WGS sequence"/>
</dbReference>
<gene>
    <name evidence="1" type="ORF">FHS31_001552</name>
</gene>
<protein>
    <recommendedName>
        <fullName evidence="3">Capsule biosynthesis protein</fullName>
    </recommendedName>
</protein>
<dbReference type="InterPro" id="IPR045936">
    <property type="entry name" value="DUF6356"/>
</dbReference>
<organism evidence="1 2">
    <name type="scientific">Sphingomonas vulcanisoli</name>
    <dbReference type="NCBI Taxonomy" id="1658060"/>
    <lineage>
        <taxon>Bacteria</taxon>
        <taxon>Pseudomonadati</taxon>
        <taxon>Pseudomonadota</taxon>
        <taxon>Alphaproteobacteria</taxon>
        <taxon>Sphingomonadales</taxon>
        <taxon>Sphingomonadaceae</taxon>
        <taxon>Sphingomonas</taxon>
    </lineage>
</organism>